<dbReference type="PANTHER" id="PTHR19211:SF14">
    <property type="entry name" value="ATP-BINDING CASSETTE SUB-FAMILY F MEMBER 1"/>
    <property type="match status" value="1"/>
</dbReference>
<dbReference type="InterPro" id="IPR017871">
    <property type="entry name" value="ABC_transporter-like_CS"/>
</dbReference>
<dbReference type="InterPro" id="IPR003439">
    <property type="entry name" value="ABC_transporter-like_ATP-bd"/>
</dbReference>
<reference evidence="6 7" key="1">
    <citation type="submission" date="2017-05" db="EMBL/GenBank/DDBJ databases">
        <title>De novo genome assembly of Deniococcus indicus strain DR1.</title>
        <authorList>
            <person name="Chauhan D."/>
            <person name="Yennamalli R.M."/>
            <person name="Priyadarshini R."/>
        </authorList>
    </citation>
    <scope>NUCLEOTIDE SEQUENCE [LARGE SCALE GENOMIC DNA]</scope>
    <source>
        <strain evidence="6 7">DR1</strain>
    </source>
</reference>
<dbReference type="PANTHER" id="PTHR19211">
    <property type="entry name" value="ATP-BINDING TRANSPORT PROTEIN-RELATED"/>
    <property type="match status" value="1"/>
</dbReference>
<dbReference type="PROSITE" id="PS00211">
    <property type="entry name" value="ABC_TRANSPORTER_1"/>
    <property type="match status" value="2"/>
</dbReference>
<dbReference type="InterPro" id="IPR027417">
    <property type="entry name" value="P-loop_NTPase"/>
</dbReference>
<dbReference type="EMBL" id="NHMK01000009">
    <property type="protein sequence ID" value="OWL97510.1"/>
    <property type="molecule type" value="Genomic_DNA"/>
</dbReference>
<gene>
    <name evidence="6" type="ORF">CBQ26_04290</name>
</gene>
<proteinExistence type="predicted"/>
<keyword evidence="1" id="KW-0677">Repeat</keyword>
<evidence type="ECO:0000256" key="1">
    <source>
        <dbReference type="ARBA" id="ARBA00022737"/>
    </source>
</evidence>
<dbReference type="OrthoDB" id="9801441at2"/>
<evidence type="ECO:0000256" key="3">
    <source>
        <dbReference type="ARBA" id="ARBA00022840"/>
    </source>
</evidence>
<dbReference type="AlphaFoldDB" id="A0A246BPA1"/>
<keyword evidence="7" id="KW-1185">Reference proteome</keyword>
<dbReference type="InterPro" id="IPR050611">
    <property type="entry name" value="ABCF"/>
</dbReference>
<accession>A0A246BPA1</accession>
<dbReference type="SMART" id="SM00382">
    <property type="entry name" value="AAA"/>
    <property type="match status" value="2"/>
</dbReference>
<dbReference type="Pfam" id="PF00005">
    <property type="entry name" value="ABC_tran"/>
    <property type="match status" value="2"/>
</dbReference>
<sequence length="750" mass="81527">MSRAYRGAARGVAACDRTSAGRRGPECAFWRSRGARASASLAGVSAPSTLITASGLSVVYGERAVLAGVDLSVTAGERVALLGRNGAGKTTLLRVLTGERAPDDGEVWRQDGLRVAVLAQHHAHPPGLSVRALLDAAHPYRELEADLLALEADLGDPDTLDRWTALHARLDDLDAFRWPARAARVLGMLDLTRFLGREAATLSGGERTRLALALALAREPDLLVLDEPTNHLDIRMREWLEGWLRDFRGGVLLTSHDRDFLDGVATRSVWLDAGEATPYAGGYSRARAQRDLERRTQSRAARLGEREAGRLAGSVDTLDRWGRRSRALKSRAERVAVPEAPLPERQIRMRLLAGTAKAPLVAWGEHLSKGYAGRPVLHGAAFRLRQGDRVALMGANGTGKTTLMRLLSGELHPDPPGRDPDTGLPLPEPLLRVAGGVTVASLDQTWHGLTPGEGLHAQFERRFGRQATTLLGRAGFGAADWPKTPEVLSGGERARAGLALVSGLRADLLLLDEPTNHLDVEALLALEGAVQAYAGAVVIVTHDRRFAREVATRLWVIEDAALREVSGWGSREYCDPAATLQGDPPPPPPAPTPRQRLAPLEAQLGRLRAELDRPPGTLTGREEARLRAQAHELQQNLYALYAQVWHEAQYDTQVREPPLTVRAQRLGDAPGEGGGMFWAAQDPTCPHLAWDGHTLRWNGTPPPWFGAALLGGTLRVLFERWNAGRVQLGEDGPVLTRRAYFERLGLIRPT</sequence>
<evidence type="ECO:0000256" key="2">
    <source>
        <dbReference type="ARBA" id="ARBA00022741"/>
    </source>
</evidence>
<feature type="domain" description="ABC transporter" evidence="5">
    <location>
        <begin position="51"/>
        <end position="298"/>
    </location>
</feature>
<dbReference type="CDD" id="cd03221">
    <property type="entry name" value="ABCF_EF-3"/>
    <property type="match status" value="2"/>
</dbReference>
<dbReference type="GO" id="GO:0005524">
    <property type="term" value="F:ATP binding"/>
    <property type="evidence" value="ECO:0007669"/>
    <property type="project" value="UniProtKB-KW"/>
</dbReference>
<feature type="domain" description="ABC transporter" evidence="5">
    <location>
        <begin position="362"/>
        <end position="584"/>
    </location>
</feature>
<evidence type="ECO:0000313" key="7">
    <source>
        <dbReference type="Proteomes" id="UP000197208"/>
    </source>
</evidence>
<evidence type="ECO:0000313" key="6">
    <source>
        <dbReference type="EMBL" id="OWL97510.1"/>
    </source>
</evidence>
<evidence type="ECO:0000259" key="5">
    <source>
        <dbReference type="PROSITE" id="PS50893"/>
    </source>
</evidence>
<dbReference type="Gene3D" id="3.40.50.300">
    <property type="entry name" value="P-loop containing nucleotide triphosphate hydrolases"/>
    <property type="match status" value="2"/>
</dbReference>
<feature type="region of interest" description="Disordered" evidence="4">
    <location>
        <begin position="574"/>
        <end position="595"/>
    </location>
</feature>
<dbReference type="InterPro" id="IPR003593">
    <property type="entry name" value="AAA+_ATPase"/>
</dbReference>
<keyword evidence="3 6" id="KW-0067">ATP-binding</keyword>
<dbReference type="FunFam" id="3.40.50.300:FF:000011">
    <property type="entry name" value="Putative ABC transporter ATP-binding component"/>
    <property type="match status" value="1"/>
</dbReference>
<dbReference type="PROSITE" id="PS50893">
    <property type="entry name" value="ABC_TRANSPORTER_2"/>
    <property type="match status" value="2"/>
</dbReference>
<comment type="caution">
    <text evidence="6">The sequence shown here is derived from an EMBL/GenBank/DDBJ whole genome shotgun (WGS) entry which is preliminary data.</text>
</comment>
<evidence type="ECO:0000256" key="4">
    <source>
        <dbReference type="SAM" id="MobiDB-lite"/>
    </source>
</evidence>
<feature type="compositionally biased region" description="Pro residues" evidence="4">
    <location>
        <begin position="583"/>
        <end position="592"/>
    </location>
</feature>
<name>A0A246BPA1_9DEIO</name>
<keyword evidence="2" id="KW-0547">Nucleotide-binding</keyword>
<dbReference type="Proteomes" id="UP000197208">
    <property type="component" value="Unassembled WGS sequence"/>
</dbReference>
<dbReference type="SUPFAM" id="SSF52540">
    <property type="entry name" value="P-loop containing nucleoside triphosphate hydrolases"/>
    <property type="match status" value="2"/>
</dbReference>
<dbReference type="GO" id="GO:0016887">
    <property type="term" value="F:ATP hydrolysis activity"/>
    <property type="evidence" value="ECO:0007669"/>
    <property type="project" value="InterPro"/>
</dbReference>
<protein>
    <submittedName>
        <fullName evidence="6">ABC transporter ATP-binding protein</fullName>
    </submittedName>
</protein>
<organism evidence="6 7">
    <name type="scientific">Deinococcus indicus</name>
    <dbReference type="NCBI Taxonomy" id="223556"/>
    <lineage>
        <taxon>Bacteria</taxon>
        <taxon>Thermotogati</taxon>
        <taxon>Deinococcota</taxon>
        <taxon>Deinococci</taxon>
        <taxon>Deinococcales</taxon>
        <taxon>Deinococcaceae</taxon>
        <taxon>Deinococcus</taxon>
    </lineage>
</organism>